<dbReference type="PROSITE" id="PS00463">
    <property type="entry name" value="ZN2_CY6_FUNGAL_1"/>
    <property type="match status" value="1"/>
</dbReference>
<feature type="region of interest" description="Disordered" evidence="7">
    <location>
        <begin position="93"/>
        <end position="171"/>
    </location>
</feature>
<feature type="compositionally biased region" description="Basic and acidic residues" evidence="7">
    <location>
        <begin position="156"/>
        <end position="169"/>
    </location>
</feature>
<dbReference type="VEuPathDB" id="FungiDB:DEHA2E11550g"/>
<dbReference type="InterPro" id="IPR007219">
    <property type="entry name" value="XnlR_reg_dom"/>
</dbReference>
<dbReference type="PANTHER" id="PTHR46910">
    <property type="entry name" value="TRANSCRIPTION FACTOR PDR1"/>
    <property type="match status" value="1"/>
</dbReference>
<gene>
    <name evidence="9" type="ordered locus">DEHA2E11550g</name>
</gene>
<dbReference type="CDD" id="cd00067">
    <property type="entry name" value="GAL4"/>
    <property type="match status" value="1"/>
</dbReference>
<evidence type="ECO:0000256" key="6">
    <source>
        <dbReference type="ARBA" id="ARBA00023242"/>
    </source>
</evidence>
<evidence type="ECO:0000256" key="3">
    <source>
        <dbReference type="ARBA" id="ARBA00023015"/>
    </source>
</evidence>
<dbReference type="OMA" id="EYRFSNC"/>
<evidence type="ECO:0000256" key="4">
    <source>
        <dbReference type="ARBA" id="ARBA00023125"/>
    </source>
</evidence>
<organism evidence="9 10">
    <name type="scientific">Debaryomyces hansenii (strain ATCC 36239 / CBS 767 / BCRC 21394 / JCM 1990 / NBRC 0083 / IGC 2968)</name>
    <name type="common">Yeast</name>
    <name type="synonym">Torulaspora hansenii</name>
    <dbReference type="NCBI Taxonomy" id="284592"/>
    <lineage>
        <taxon>Eukaryota</taxon>
        <taxon>Fungi</taxon>
        <taxon>Dikarya</taxon>
        <taxon>Ascomycota</taxon>
        <taxon>Saccharomycotina</taxon>
        <taxon>Pichiomycetes</taxon>
        <taxon>Debaryomycetaceae</taxon>
        <taxon>Debaryomyces</taxon>
    </lineage>
</organism>
<evidence type="ECO:0000259" key="8">
    <source>
        <dbReference type="PROSITE" id="PS50048"/>
    </source>
</evidence>
<dbReference type="GeneID" id="2902186"/>
<protein>
    <submittedName>
        <fullName evidence="9">DEHA2E11550p</fullName>
    </submittedName>
</protein>
<dbReference type="Pfam" id="PF04082">
    <property type="entry name" value="Fungal_trans"/>
    <property type="match status" value="1"/>
</dbReference>
<dbReference type="GO" id="GO:0005634">
    <property type="term" value="C:nucleus"/>
    <property type="evidence" value="ECO:0007669"/>
    <property type="project" value="UniProtKB-SubCell"/>
</dbReference>
<dbReference type="HOGENOM" id="CLU_013659_0_0_1"/>
<dbReference type="InterPro" id="IPR036864">
    <property type="entry name" value="Zn2-C6_fun-type_DNA-bd_sf"/>
</dbReference>
<name>Q6BPQ9_DEBHA</name>
<dbReference type="AlphaFoldDB" id="Q6BPQ9"/>
<dbReference type="InParanoid" id="Q6BPQ9"/>
<keyword evidence="10" id="KW-1185">Reference proteome</keyword>
<dbReference type="PANTHER" id="PTHR46910:SF37">
    <property type="entry name" value="ZN(II)2CYS6 TRANSCRIPTION FACTOR (EUROFUNG)"/>
    <property type="match status" value="1"/>
</dbReference>
<dbReference type="STRING" id="284592.Q6BPQ9"/>
<feature type="region of interest" description="Disordered" evidence="7">
    <location>
        <begin position="790"/>
        <end position="829"/>
    </location>
</feature>
<evidence type="ECO:0000256" key="1">
    <source>
        <dbReference type="ARBA" id="ARBA00004123"/>
    </source>
</evidence>
<dbReference type="RefSeq" id="XP_459811.2">
    <property type="nucleotide sequence ID" value="XM_459811.1"/>
</dbReference>
<feature type="region of interest" description="Disordered" evidence="7">
    <location>
        <begin position="39"/>
        <end position="70"/>
    </location>
</feature>
<keyword evidence="5" id="KW-0804">Transcription</keyword>
<dbReference type="InterPro" id="IPR001138">
    <property type="entry name" value="Zn2Cys6_DnaBD"/>
</dbReference>
<keyword evidence="6" id="KW-0539">Nucleus</keyword>
<evidence type="ECO:0000313" key="10">
    <source>
        <dbReference type="Proteomes" id="UP000000599"/>
    </source>
</evidence>
<dbReference type="GO" id="GO:0008270">
    <property type="term" value="F:zinc ion binding"/>
    <property type="evidence" value="ECO:0007669"/>
    <property type="project" value="InterPro"/>
</dbReference>
<dbReference type="InterPro" id="IPR050987">
    <property type="entry name" value="AtrR-like"/>
</dbReference>
<dbReference type="KEGG" id="dha:DEHA2E11550g"/>
<feature type="compositionally biased region" description="Polar residues" evidence="7">
    <location>
        <begin position="61"/>
        <end position="70"/>
    </location>
</feature>
<evidence type="ECO:0000256" key="2">
    <source>
        <dbReference type="ARBA" id="ARBA00022723"/>
    </source>
</evidence>
<keyword evidence="2" id="KW-0479">Metal-binding</keyword>
<keyword evidence="4" id="KW-0238">DNA-binding</keyword>
<dbReference type="OrthoDB" id="2123952at2759"/>
<reference evidence="9 10" key="1">
    <citation type="journal article" date="2004" name="Nature">
        <title>Genome evolution in yeasts.</title>
        <authorList>
            <consortium name="Genolevures"/>
            <person name="Dujon B."/>
            <person name="Sherman D."/>
            <person name="Fischer G."/>
            <person name="Durrens P."/>
            <person name="Casaregola S."/>
            <person name="Lafontaine I."/>
            <person name="de Montigny J."/>
            <person name="Marck C."/>
            <person name="Neuveglise C."/>
            <person name="Talla E."/>
            <person name="Goffard N."/>
            <person name="Frangeul L."/>
            <person name="Aigle M."/>
            <person name="Anthouard V."/>
            <person name="Babour A."/>
            <person name="Barbe V."/>
            <person name="Barnay S."/>
            <person name="Blanchin S."/>
            <person name="Beckerich J.M."/>
            <person name="Beyne E."/>
            <person name="Bleykasten C."/>
            <person name="Boisrame A."/>
            <person name="Boyer J."/>
            <person name="Cattolico L."/>
            <person name="Confanioleri F."/>
            <person name="de Daruvar A."/>
            <person name="Despons L."/>
            <person name="Fabre E."/>
            <person name="Fairhead C."/>
            <person name="Ferry-Dumazet H."/>
            <person name="Groppi A."/>
            <person name="Hantraye F."/>
            <person name="Hennequin C."/>
            <person name="Jauniaux N."/>
            <person name="Joyet P."/>
            <person name="Kachouri R."/>
            <person name="Kerrest A."/>
            <person name="Koszul R."/>
            <person name="Lemaire M."/>
            <person name="Lesur I."/>
            <person name="Ma L."/>
            <person name="Muller H."/>
            <person name="Nicaud J.M."/>
            <person name="Nikolski M."/>
            <person name="Oztas S."/>
            <person name="Ozier-Kalogeropoulos O."/>
            <person name="Pellenz S."/>
            <person name="Potier S."/>
            <person name="Richard G.F."/>
            <person name="Straub M.L."/>
            <person name="Suleau A."/>
            <person name="Swennene D."/>
            <person name="Tekaia F."/>
            <person name="Wesolowski-Louvel M."/>
            <person name="Westhof E."/>
            <person name="Wirth B."/>
            <person name="Zeniou-Meyer M."/>
            <person name="Zivanovic I."/>
            <person name="Bolotin-Fukuhara M."/>
            <person name="Thierry A."/>
            <person name="Bouchier C."/>
            <person name="Caudron B."/>
            <person name="Scarpelli C."/>
            <person name="Gaillardin C."/>
            <person name="Weissenbach J."/>
            <person name="Wincker P."/>
            <person name="Souciet J.L."/>
        </authorList>
    </citation>
    <scope>NUCLEOTIDE SEQUENCE [LARGE SCALE GENOMIC DNA]</scope>
    <source>
        <strain evidence="10">ATCC 36239 / CBS 767 / BCRC 21394 / JCM 1990 / NBRC 0083 / IGC 2968</strain>
    </source>
</reference>
<dbReference type="SUPFAM" id="SSF57701">
    <property type="entry name" value="Zn2/Cys6 DNA-binding domain"/>
    <property type="match status" value="1"/>
</dbReference>
<dbReference type="Proteomes" id="UP000000599">
    <property type="component" value="Chromosome E"/>
</dbReference>
<dbReference type="EMBL" id="CR382137">
    <property type="protein sequence ID" value="CAG88050.2"/>
    <property type="molecule type" value="Genomic_DNA"/>
</dbReference>
<dbReference type="SMART" id="SM00066">
    <property type="entry name" value="GAL4"/>
    <property type="match status" value="1"/>
</dbReference>
<dbReference type="GO" id="GO:0000981">
    <property type="term" value="F:DNA-binding transcription factor activity, RNA polymerase II-specific"/>
    <property type="evidence" value="ECO:0007669"/>
    <property type="project" value="InterPro"/>
</dbReference>
<evidence type="ECO:0000256" key="7">
    <source>
        <dbReference type="SAM" id="MobiDB-lite"/>
    </source>
</evidence>
<keyword evidence="3" id="KW-0805">Transcription regulation</keyword>
<dbReference type="Pfam" id="PF00172">
    <property type="entry name" value="Zn_clus"/>
    <property type="match status" value="1"/>
</dbReference>
<dbReference type="CDD" id="cd12148">
    <property type="entry name" value="fungal_TF_MHR"/>
    <property type="match status" value="1"/>
</dbReference>
<accession>Q6BPQ9</accession>
<dbReference type="PROSITE" id="PS50048">
    <property type="entry name" value="ZN2_CY6_FUNGAL_2"/>
    <property type="match status" value="1"/>
</dbReference>
<dbReference type="GO" id="GO:0006351">
    <property type="term" value="P:DNA-templated transcription"/>
    <property type="evidence" value="ECO:0007669"/>
    <property type="project" value="InterPro"/>
</dbReference>
<feature type="compositionally biased region" description="Basic and acidic residues" evidence="7">
    <location>
        <begin position="102"/>
        <end position="116"/>
    </location>
</feature>
<proteinExistence type="predicted"/>
<dbReference type="FunCoup" id="Q6BPQ9">
    <property type="interactions" value="203"/>
</dbReference>
<dbReference type="SMART" id="SM00906">
    <property type="entry name" value="Fungal_trans"/>
    <property type="match status" value="1"/>
</dbReference>
<dbReference type="Gene3D" id="4.10.240.10">
    <property type="entry name" value="Zn(2)-C6 fungal-type DNA-binding domain"/>
    <property type="match status" value="1"/>
</dbReference>
<sequence>MYSNSSKGEKPKKRIRVACDSCRRKKIKCDGQYPCGNCQQSNGSGCNYKERQEKRAKSPRISKNASNSKTIEILNTRLSKLENVILNLAEKLEPGSGNITSPHEKRISHSGETEGRQDDDDEKDEEDEEDEADEEDSTSIEDGNEEMATEGDEEEQGRNSDNTDRDKSNKKWKYTPQRLEQFFGTHSVICLFSDKSLGWIESALGPEDSRLINPIRNLPFVFYMKTKSFISKWVDPPLIDAAKKKKLLEAPFPKDYRLVFDLLDNYYDLYAATNFICDIDWVRSLFEIYYGIDGKKRRKFKCSELIIMSMVICLCISRKIDEDTSDPNMSPASSCSANTPISIQSMNNDQLTVLQEELFDNCVFYYHRISVINDGIETIQAIILLVTYIESSYIISHVSYMLISVAIRFAQEIGLHREESYANLSAQEAKTRKMIWWCCYCFDMEICFRSGKPPLINGLDISINLEKDFLFANARTYNSRNDQKLNDFDQAEKFNALFYYNFLLLTRIRAKSYNSLFVASAETESFESLSLTLDALNMETFKLAESMDPILKPRFYNDPEFRNVYHSSDARHTKNILCMHFTYFSHLMVINRIPFLIGMPDSEQNNERSLSFRNLFLDSARTILAITTNMPRESTGLSFYNWVVFFPSAAFMSLSAACINHPTEPGTYDDIKLLADSCMNFFSHKKTWPVEGFSRFKVYQSKDAIADLIIKVLLKIVIRVFETKTGISVLANNASLREHLESTERQFPDIFKGTGDFISQFASSLKSSSFGTQGIVAFCGTSPFPSKKKYDNSHTVASHNSGESFDNQNSTGKERNNGQNYGVSNNMSPDLSNLLHPSVNTNDFFMNDDLISDYLNDDGLTSIINSQMNNLPNFFFDNNLGL</sequence>
<feature type="domain" description="Zn(2)-C6 fungal-type" evidence="8">
    <location>
        <begin position="18"/>
        <end position="48"/>
    </location>
</feature>
<feature type="compositionally biased region" description="Acidic residues" evidence="7">
    <location>
        <begin position="117"/>
        <end position="155"/>
    </location>
</feature>
<comment type="subcellular location">
    <subcellularLocation>
        <location evidence="1">Nucleus</location>
    </subcellularLocation>
</comment>
<dbReference type="GO" id="GO:0003677">
    <property type="term" value="F:DNA binding"/>
    <property type="evidence" value="ECO:0007669"/>
    <property type="project" value="UniProtKB-KW"/>
</dbReference>
<feature type="compositionally biased region" description="Polar residues" evidence="7">
    <location>
        <begin position="793"/>
        <end position="829"/>
    </location>
</feature>
<dbReference type="eggNOG" id="ENOG502QZJZ">
    <property type="taxonomic scope" value="Eukaryota"/>
</dbReference>
<evidence type="ECO:0000313" key="9">
    <source>
        <dbReference type="EMBL" id="CAG88050.2"/>
    </source>
</evidence>
<evidence type="ECO:0000256" key="5">
    <source>
        <dbReference type="ARBA" id="ARBA00023163"/>
    </source>
</evidence>